<dbReference type="AlphaFoldDB" id="A0A7U7EJQ2"/>
<sequence>MVGEDYWQKADRLAREAAKAFDAVGDFLHSGPDLSDEDVRVDYWEVQSAAIVAAEAFKEHYEQSLTGAGSGGADGDD</sequence>
<evidence type="ECO:0000313" key="1">
    <source>
        <dbReference type="EMBL" id="CAD5106215.1"/>
    </source>
</evidence>
<keyword evidence="2" id="KW-1185">Reference proteome</keyword>
<dbReference type="EMBL" id="CAJFCI010000016">
    <property type="protein sequence ID" value="CAD5106215.1"/>
    <property type="molecule type" value="Genomic_DNA"/>
</dbReference>
<comment type="caution">
    <text evidence="1">The sequence shown here is derived from an EMBL/GenBank/DDBJ whole genome shotgun (WGS) entry which is preliminary data.</text>
</comment>
<protein>
    <submittedName>
        <fullName evidence="1">Uncharacterized protein</fullName>
    </submittedName>
</protein>
<gene>
    <name evidence="1" type="ORF">PSEWESI4_00475</name>
</gene>
<evidence type="ECO:0000313" key="2">
    <source>
        <dbReference type="Proteomes" id="UP000583387"/>
    </source>
</evidence>
<name>A0A7U7EJQ2_9GAMM</name>
<dbReference type="Proteomes" id="UP000583387">
    <property type="component" value="Unassembled WGS sequence"/>
</dbReference>
<accession>A0A7U7EJQ2</accession>
<reference evidence="1 2" key="1">
    <citation type="submission" date="2020-08" db="EMBL/GenBank/DDBJ databases">
        <authorList>
            <person name="Criscuolo A."/>
        </authorList>
    </citation>
    <scope>NUCLEOTIDE SEQUENCE [LARGE SCALE GENOMIC DNA]</scope>
    <source>
        <strain evidence="1">CIP111764</strain>
    </source>
</reference>
<organism evidence="1 2">
    <name type="scientific">Zestomonas carbonaria</name>
    <dbReference type="NCBI Taxonomy" id="2762745"/>
    <lineage>
        <taxon>Bacteria</taxon>
        <taxon>Pseudomonadati</taxon>
        <taxon>Pseudomonadota</taxon>
        <taxon>Gammaproteobacteria</taxon>
        <taxon>Pseudomonadales</taxon>
        <taxon>Pseudomonadaceae</taxon>
        <taxon>Zestomonas</taxon>
    </lineage>
</organism>
<proteinExistence type="predicted"/>
<dbReference type="RefSeq" id="WP_187669583.1">
    <property type="nucleotide sequence ID" value="NZ_CAJFCI010000016.1"/>
</dbReference>